<feature type="region of interest" description="Disordered" evidence="1">
    <location>
        <begin position="103"/>
        <end position="134"/>
    </location>
</feature>
<evidence type="ECO:0000256" key="1">
    <source>
        <dbReference type="SAM" id="MobiDB-lite"/>
    </source>
</evidence>
<dbReference type="AlphaFoldDB" id="A0AAV7H3B3"/>
<dbReference type="GO" id="GO:0046872">
    <property type="term" value="F:metal ion binding"/>
    <property type="evidence" value="ECO:0007669"/>
    <property type="project" value="InterPro"/>
</dbReference>
<gene>
    <name evidence="2" type="ORF">IEQ34_003633</name>
</gene>
<evidence type="ECO:0000313" key="3">
    <source>
        <dbReference type="Proteomes" id="UP000775213"/>
    </source>
</evidence>
<comment type="caution">
    <text evidence="2">The sequence shown here is derived from an EMBL/GenBank/DDBJ whole genome shotgun (WGS) entry which is preliminary data.</text>
</comment>
<reference evidence="2 3" key="1">
    <citation type="journal article" date="2021" name="Hortic Res">
        <title>Chromosome-scale assembly of the Dendrobium chrysotoxum genome enhances the understanding of orchid evolution.</title>
        <authorList>
            <person name="Zhang Y."/>
            <person name="Zhang G.Q."/>
            <person name="Zhang D."/>
            <person name="Liu X.D."/>
            <person name="Xu X.Y."/>
            <person name="Sun W.H."/>
            <person name="Yu X."/>
            <person name="Zhu X."/>
            <person name="Wang Z.W."/>
            <person name="Zhao X."/>
            <person name="Zhong W.Y."/>
            <person name="Chen H."/>
            <person name="Yin W.L."/>
            <person name="Huang T."/>
            <person name="Niu S.C."/>
            <person name="Liu Z.J."/>
        </authorList>
    </citation>
    <scope>NUCLEOTIDE SEQUENCE [LARGE SCALE GENOMIC DNA]</scope>
    <source>
        <strain evidence="2">Lindl</strain>
    </source>
</reference>
<dbReference type="Gene3D" id="3.30.70.100">
    <property type="match status" value="1"/>
</dbReference>
<organism evidence="2 3">
    <name type="scientific">Dendrobium chrysotoxum</name>
    <name type="common">Orchid</name>
    <dbReference type="NCBI Taxonomy" id="161865"/>
    <lineage>
        <taxon>Eukaryota</taxon>
        <taxon>Viridiplantae</taxon>
        <taxon>Streptophyta</taxon>
        <taxon>Embryophyta</taxon>
        <taxon>Tracheophyta</taxon>
        <taxon>Spermatophyta</taxon>
        <taxon>Magnoliopsida</taxon>
        <taxon>Liliopsida</taxon>
        <taxon>Asparagales</taxon>
        <taxon>Orchidaceae</taxon>
        <taxon>Epidendroideae</taxon>
        <taxon>Malaxideae</taxon>
        <taxon>Dendrobiinae</taxon>
        <taxon>Dendrobium</taxon>
    </lineage>
</organism>
<proteinExistence type="predicted"/>
<keyword evidence="3" id="KW-1185">Reference proteome</keyword>
<dbReference type="PANTHER" id="PTHR47488">
    <property type="entry name" value="HEAVY METAL TRANSPORT/DETOXIFICATION SUPERFAMILY PROTEIN"/>
    <property type="match status" value="1"/>
</dbReference>
<dbReference type="SUPFAM" id="SSF55008">
    <property type="entry name" value="HMA, heavy metal-associated domain"/>
    <property type="match status" value="1"/>
</dbReference>
<evidence type="ECO:0000313" key="2">
    <source>
        <dbReference type="EMBL" id="KAH0468600.1"/>
    </source>
</evidence>
<dbReference type="InterPro" id="IPR036163">
    <property type="entry name" value="HMA_dom_sf"/>
</dbReference>
<sequence>MDETESCIKKIYIITLNYQNIKFNVQIRTLILTVDLECCRCSKKIKKAICKLQERIQNIEYDEKKNTVTISGPFDPVKLKNKLCCKACKVIQNINIIVLPLSKPPSKPPPKPPPSPPPSPPPKPSRKPEPVTCHSGRLGYPYRFRYAVVDHAMWGVMTSVGAAPAGVEGRGLTHYQLSIICNYNVHLNIQNPIQAKSNRFNPNYRGLTRLQGRSDYNGYQLQGQAEFRRLSKCRTEFRRHFERNPASLGRRVEFRRRAKFRRCSRVGQSSSVPRAPGGAPVVIRRNSGEVSAVVEEELFPPTLFFFFFSFSSSWLGSPLKRNEGLFIVFLEWHNP</sequence>
<protein>
    <recommendedName>
        <fullName evidence="4">HMA domain-containing protein</fullName>
    </recommendedName>
</protein>
<feature type="compositionally biased region" description="Pro residues" evidence="1">
    <location>
        <begin position="103"/>
        <end position="123"/>
    </location>
</feature>
<dbReference type="Proteomes" id="UP000775213">
    <property type="component" value="Unassembled WGS sequence"/>
</dbReference>
<dbReference type="EMBL" id="JAGFBR010000004">
    <property type="protein sequence ID" value="KAH0468600.1"/>
    <property type="molecule type" value="Genomic_DNA"/>
</dbReference>
<dbReference type="PANTHER" id="PTHR47488:SF7">
    <property type="entry name" value="HEAVY METAL TRANSPORT_DETOXIFICATION SUPERFAMILY PROTEIN"/>
    <property type="match status" value="1"/>
</dbReference>
<name>A0AAV7H3B3_DENCH</name>
<accession>A0AAV7H3B3</accession>
<dbReference type="InterPro" id="IPR044169">
    <property type="entry name" value="PI21"/>
</dbReference>
<dbReference type="GO" id="GO:1900150">
    <property type="term" value="P:regulation of defense response to fungus"/>
    <property type="evidence" value="ECO:0007669"/>
    <property type="project" value="InterPro"/>
</dbReference>
<evidence type="ECO:0008006" key="4">
    <source>
        <dbReference type="Google" id="ProtNLM"/>
    </source>
</evidence>